<feature type="transmembrane region" description="Helical" evidence="1">
    <location>
        <begin position="30"/>
        <end position="50"/>
    </location>
</feature>
<evidence type="ECO:0000256" key="1">
    <source>
        <dbReference type="SAM" id="Phobius"/>
    </source>
</evidence>
<proteinExistence type="predicted"/>
<keyword evidence="1" id="KW-1133">Transmembrane helix</keyword>
<keyword evidence="3" id="KW-1185">Reference proteome</keyword>
<protein>
    <submittedName>
        <fullName evidence="2">Uncharacterized protein</fullName>
    </submittedName>
</protein>
<keyword evidence="1" id="KW-0812">Transmembrane</keyword>
<reference evidence="2 3" key="1">
    <citation type="submission" date="2016-11" db="EMBL/GenBank/DDBJ databases">
        <authorList>
            <person name="Jaros S."/>
            <person name="Januszkiewicz K."/>
            <person name="Wedrychowicz H."/>
        </authorList>
    </citation>
    <scope>NUCLEOTIDE SEQUENCE [LARGE SCALE GENOMIC DNA]</scope>
    <source>
        <strain evidence="2 3">CGMCC 4.5723</strain>
    </source>
</reference>
<keyword evidence="1" id="KW-0472">Membrane</keyword>
<name>A0A1M6JIN4_9ACTN</name>
<dbReference type="AlphaFoldDB" id="A0A1M6JIN4"/>
<evidence type="ECO:0000313" key="3">
    <source>
        <dbReference type="Proteomes" id="UP000184452"/>
    </source>
</evidence>
<organism evidence="2 3">
    <name type="scientific">Nocardiopsis flavescens</name>
    <dbReference type="NCBI Taxonomy" id="758803"/>
    <lineage>
        <taxon>Bacteria</taxon>
        <taxon>Bacillati</taxon>
        <taxon>Actinomycetota</taxon>
        <taxon>Actinomycetes</taxon>
        <taxon>Streptosporangiales</taxon>
        <taxon>Nocardiopsidaceae</taxon>
        <taxon>Nocardiopsis</taxon>
    </lineage>
</organism>
<gene>
    <name evidence="2" type="ORF">SAMN05421803_106151</name>
</gene>
<accession>A0A1M6JIN4</accession>
<dbReference type="EMBL" id="FQZK01000006">
    <property type="protein sequence ID" value="SHJ46540.1"/>
    <property type="molecule type" value="Genomic_DNA"/>
</dbReference>
<dbReference type="Proteomes" id="UP000184452">
    <property type="component" value="Unassembled WGS sequence"/>
</dbReference>
<sequence>MAATVAAVLFGLALIFELFGISLEGLVTPTTLALAGLTALALHVAGYGSGRGGWRRGRS</sequence>
<evidence type="ECO:0000313" key="2">
    <source>
        <dbReference type="EMBL" id="SHJ46540.1"/>
    </source>
</evidence>